<dbReference type="AlphaFoldDB" id="A0AAD4GPZ9"/>
<dbReference type="EMBL" id="VCAU01000108">
    <property type="protein sequence ID" value="KAF9884935.1"/>
    <property type="molecule type" value="Genomic_DNA"/>
</dbReference>
<dbReference type="PANTHER" id="PTHR37490:SF2">
    <property type="match status" value="1"/>
</dbReference>
<evidence type="ECO:0000313" key="1">
    <source>
        <dbReference type="EMBL" id="KAF9884935.1"/>
    </source>
</evidence>
<organism evidence="1 2">
    <name type="scientific">Aspergillus nanangensis</name>
    <dbReference type="NCBI Taxonomy" id="2582783"/>
    <lineage>
        <taxon>Eukaryota</taxon>
        <taxon>Fungi</taxon>
        <taxon>Dikarya</taxon>
        <taxon>Ascomycota</taxon>
        <taxon>Pezizomycotina</taxon>
        <taxon>Eurotiomycetes</taxon>
        <taxon>Eurotiomycetidae</taxon>
        <taxon>Eurotiales</taxon>
        <taxon>Aspergillaceae</taxon>
        <taxon>Aspergillus</taxon>
        <taxon>Aspergillus subgen. Circumdati</taxon>
    </lineage>
</organism>
<dbReference type="InterPro" id="IPR021838">
    <property type="entry name" value="DUF3431"/>
</dbReference>
<protein>
    <recommendedName>
        <fullName evidence="3">DUF3431 domain containing protein</fullName>
    </recommendedName>
</protein>
<evidence type="ECO:0000313" key="2">
    <source>
        <dbReference type="Proteomes" id="UP001194746"/>
    </source>
</evidence>
<reference evidence="1" key="2">
    <citation type="submission" date="2020-02" db="EMBL/GenBank/DDBJ databases">
        <authorList>
            <person name="Gilchrist C.L.M."/>
            <person name="Chooi Y.-H."/>
        </authorList>
    </citation>
    <scope>NUCLEOTIDE SEQUENCE</scope>
    <source>
        <strain evidence="1">MST-FP2251</strain>
    </source>
</reference>
<dbReference type="PANTHER" id="PTHR37490">
    <property type="entry name" value="EXPRESSED PROTEIN"/>
    <property type="match status" value="1"/>
</dbReference>
<name>A0AAD4GPZ9_ASPNN</name>
<dbReference type="Proteomes" id="UP001194746">
    <property type="component" value="Unassembled WGS sequence"/>
</dbReference>
<sequence>MRVIWRIGASAGVLLALVWIVNQLSFIRTKWQEYHTIPLAYDTATWKKGFGRSFEDWRRPRLVPLDQRRPSISDLAPQRGQHRASDQIAIDTASRTQIIVRDRVIVVGKRKHEDTNWVIEELPDWSHAIYTVDDASQPLHVPKNKGKESSVYLQYIIDHYSHLPSTIVFLHSHRDGYPEAWHTEFDEHSNVNTVKLLKTDFVQRNGYANLRCNPDPGCPNEIQPFRASEDKLPEVLFPVVWETFFNNTDVPEVVATACCAQFAVSREQVLKRPLSSYQRYQRWLMETNLSDDVSGRIMEYMWHIIFGQDPVYCPDMIQCLEDVYDM</sequence>
<evidence type="ECO:0008006" key="3">
    <source>
        <dbReference type="Google" id="ProtNLM"/>
    </source>
</evidence>
<accession>A0AAD4GPZ9</accession>
<dbReference type="Pfam" id="PF11913">
    <property type="entry name" value="DUF3431"/>
    <property type="match status" value="1"/>
</dbReference>
<reference evidence="1" key="1">
    <citation type="journal article" date="2019" name="Beilstein J. Org. Chem.">
        <title>Nanangenines: drimane sesquiterpenoids as the dominant metabolite cohort of a novel Australian fungus, Aspergillus nanangensis.</title>
        <authorList>
            <person name="Lacey H.J."/>
            <person name="Gilchrist C.L.M."/>
            <person name="Crombie A."/>
            <person name="Kalaitzis J.A."/>
            <person name="Vuong D."/>
            <person name="Rutledge P.J."/>
            <person name="Turner P."/>
            <person name="Pitt J.I."/>
            <person name="Lacey E."/>
            <person name="Chooi Y.H."/>
            <person name="Piggott A.M."/>
        </authorList>
    </citation>
    <scope>NUCLEOTIDE SEQUENCE</scope>
    <source>
        <strain evidence="1">MST-FP2251</strain>
    </source>
</reference>
<gene>
    <name evidence="1" type="ORF">FE257_000926</name>
</gene>
<comment type="caution">
    <text evidence="1">The sequence shown here is derived from an EMBL/GenBank/DDBJ whole genome shotgun (WGS) entry which is preliminary data.</text>
</comment>
<proteinExistence type="predicted"/>
<keyword evidence="2" id="KW-1185">Reference proteome</keyword>